<dbReference type="InterPro" id="IPR052513">
    <property type="entry name" value="Thioester_dehydratase-like"/>
</dbReference>
<sequence>MTIASGLEGIQCKDCGFRVIELSISCPSCGSDRIEPVLLKETGTIYTFTIVHIGFGHMAERAPYVLAIIKTDDDLKLTTILEDLSDFDSVAIGKKVRYKRTDEKIGPIFQLA</sequence>
<dbReference type="PANTHER" id="PTHR34075:SF5">
    <property type="entry name" value="BLR3430 PROTEIN"/>
    <property type="match status" value="1"/>
</dbReference>
<dbReference type="EMBL" id="AP025028">
    <property type="protein sequence ID" value="BDA80600.1"/>
    <property type="molecule type" value="Genomic_DNA"/>
</dbReference>
<evidence type="ECO:0000313" key="3">
    <source>
        <dbReference type="Proteomes" id="UP000245263"/>
    </source>
</evidence>
<feature type="domain" description="ChsH2 C-terminal OB-fold" evidence="1">
    <location>
        <begin position="37"/>
        <end position="97"/>
    </location>
</feature>
<dbReference type="Proteomes" id="UP000245263">
    <property type="component" value="Chromosome 1"/>
</dbReference>
<organism evidence="2 3">
    <name type="scientific">Leptospira kobayashii</name>
    <dbReference type="NCBI Taxonomy" id="1917830"/>
    <lineage>
        <taxon>Bacteria</taxon>
        <taxon>Pseudomonadati</taxon>
        <taxon>Spirochaetota</taxon>
        <taxon>Spirochaetia</taxon>
        <taxon>Leptospirales</taxon>
        <taxon>Leptospiraceae</taxon>
        <taxon>Leptospira</taxon>
    </lineage>
</organism>
<evidence type="ECO:0000259" key="1">
    <source>
        <dbReference type="Pfam" id="PF01796"/>
    </source>
</evidence>
<dbReference type="RefSeq" id="WP_109021626.1">
    <property type="nucleotide sequence ID" value="NZ_AP025028.1"/>
</dbReference>
<dbReference type="Pfam" id="PF01796">
    <property type="entry name" value="OB_ChsH2_C"/>
    <property type="match status" value="1"/>
</dbReference>
<name>A0ABN6KH86_9LEPT</name>
<dbReference type="SUPFAM" id="SSF50249">
    <property type="entry name" value="Nucleic acid-binding proteins"/>
    <property type="match status" value="1"/>
</dbReference>
<gene>
    <name evidence="2" type="ORF">LPTSP3_g35300</name>
</gene>
<protein>
    <recommendedName>
        <fullName evidence="1">ChsH2 C-terminal OB-fold domain-containing protein</fullName>
    </recommendedName>
</protein>
<accession>A0ABN6KH86</accession>
<keyword evidence="3" id="KW-1185">Reference proteome</keyword>
<proteinExistence type="predicted"/>
<reference evidence="2 3" key="1">
    <citation type="submission" date="2021-08" db="EMBL/GenBank/DDBJ databases">
        <title>Complete genome sequence of Leptospira kobayashii strain E30.</title>
        <authorList>
            <person name="Nakao R."/>
            <person name="Nakamura S."/>
            <person name="Masuzawa T."/>
            <person name="Koizumi N."/>
        </authorList>
    </citation>
    <scope>NUCLEOTIDE SEQUENCE [LARGE SCALE GENOMIC DNA]</scope>
    <source>
        <strain evidence="2 3">E30</strain>
    </source>
</reference>
<dbReference type="PANTHER" id="PTHR34075">
    <property type="entry name" value="BLR3430 PROTEIN"/>
    <property type="match status" value="1"/>
</dbReference>
<evidence type="ECO:0000313" key="2">
    <source>
        <dbReference type="EMBL" id="BDA80600.1"/>
    </source>
</evidence>
<dbReference type="InterPro" id="IPR012340">
    <property type="entry name" value="NA-bd_OB-fold"/>
</dbReference>
<dbReference type="InterPro" id="IPR002878">
    <property type="entry name" value="ChsH2_C"/>
</dbReference>